<feature type="signal peptide" evidence="1">
    <location>
        <begin position="1"/>
        <end position="21"/>
    </location>
</feature>
<dbReference type="AlphaFoldDB" id="A0A3S2VNF5"/>
<evidence type="ECO:0000256" key="1">
    <source>
        <dbReference type="SAM" id="SignalP"/>
    </source>
</evidence>
<gene>
    <name evidence="3" type="ORF">EOD41_05900</name>
</gene>
<evidence type="ECO:0000313" key="3">
    <source>
        <dbReference type="EMBL" id="RVU01497.1"/>
    </source>
</evidence>
<evidence type="ECO:0000313" key="4">
    <source>
        <dbReference type="Proteomes" id="UP000282759"/>
    </source>
</evidence>
<dbReference type="Proteomes" id="UP000282759">
    <property type="component" value="Unassembled WGS sequence"/>
</dbReference>
<reference evidence="3 4" key="1">
    <citation type="submission" date="2019-01" db="EMBL/GenBank/DDBJ databases">
        <authorList>
            <person name="Chen W.-M."/>
        </authorList>
    </citation>
    <scope>NUCLEOTIDE SEQUENCE [LARGE SCALE GENOMIC DNA]</scope>
    <source>
        <strain evidence="3 4">YBJ-36</strain>
    </source>
</reference>
<keyword evidence="1" id="KW-0732">Signal</keyword>
<proteinExistence type="predicted"/>
<sequence>MKQFLLSALLAASVCIPSGIAQPAKKASSPSSKTLYSTIMAMDKQVFDAYNNCDLKKFDDYFTRDVEFFHDRTGRTESRHDLMKTMKSLCESGGMRRVLVSAKVYPLDFYGALEIGTHRFYKIVNGKKQAAGSAKFINVWKHDDDKWQIARVISYDHD</sequence>
<dbReference type="RefSeq" id="WP_127703871.1">
    <property type="nucleotide sequence ID" value="NZ_SACK01000002.1"/>
</dbReference>
<keyword evidence="4" id="KW-1185">Reference proteome</keyword>
<comment type="caution">
    <text evidence="3">The sequence shown here is derived from an EMBL/GenBank/DDBJ whole genome shotgun (WGS) entry which is preliminary data.</text>
</comment>
<name>A0A3S2VNF5_9SPHI</name>
<dbReference type="InterPro" id="IPR032710">
    <property type="entry name" value="NTF2-like_dom_sf"/>
</dbReference>
<dbReference type="InterPro" id="IPR027843">
    <property type="entry name" value="DUF4440"/>
</dbReference>
<evidence type="ECO:0000259" key="2">
    <source>
        <dbReference type="Pfam" id="PF14534"/>
    </source>
</evidence>
<dbReference type="EMBL" id="SACK01000002">
    <property type="protein sequence ID" value="RVU01497.1"/>
    <property type="molecule type" value="Genomic_DNA"/>
</dbReference>
<dbReference type="OrthoDB" id="1357763at2"/>
<organism evidence="3 4">
    <name type="scientific">Mucilaginibacter limnophilus</name>
    <dbReference type="NCBI Taxonomy" id="1932778"/>
    <lineage>
        <taxon>Bacteria</taxon>
        <taxon>Pseudomonadati</taxon>
        <taxon>Bacteroidota</taxon>
        <taxon>Sphingobacteriia</taxon>
        <taxon>Sphingobacteriales</taxon>
        <taxon>Sphingobacteriaceae</taxon>
        <taxon>Mucilaginibacter</taxon>
    </lineage>
</organism>
<dbReference type="SUPFAM" id="SSF54427">
    <property type="entry name" value="NTF2-like"/>
    <property type="match status" value="1"/>
</dbReference>
<dbReference type="Pfam" id="PF14534">
    <property type="entry name" value="DUF4440"/>
    <property type="match status" value="1"/>
</dbReference>
<feature type="domain" description="DUF4440" evidence="2">
    <location>
        <begin position="39"/>
        <end position="149"/>
    </location>
</feature>
<dbReference type="Gene3D" id="3.10.450.50">
    <property type="match status" value="1"/>
</dbReference>
<accession>A0A3S2VNF5</accession>
<feature type="chain" id="PRO_5018702924" evidence="1">
    <location>
        <begin position="22"/>
        <end position="158"/>
    </location>
</feature>
<protein>
    <submittedName>
        <fullName evidence="3">Nuclear transport factor 2 family protein</fullName>
    </submittedName>
</protein>